<dbReference type="EC" id="3.1.27.3" evidence="3"/>
<sequence>MGRGRMAIAALCALIAATVIGWALVRTNSSGPATSPGSVPICALGSLPPQARDTVRAIQANGPFPFPRHDGVVFGNREGHLPNQIKGYYHEYTVTTPGAPNRSTRRIVTGGSPLTDPPQYFYTDDHYDSFCLITDAGRRP</sequence>
<keyword evidence="2 3" id="KW-0378">Hydrolase</keyword>
<organism evidence="3 4">
    <name type="scientific">Mycobacterium talmoniae</name>
    <dbReference type="NCBI Taxonomy" id="1858794"/>
    <lineage>
        <taxon>Bacteria</taxon>
        <taxon>Bacillati</taxon>
        <taxon>Actinomycetota</taxon>
        <taxon>Actinomycetes</taxon>
        <taxon>Mycobacteriales</taxon>
        <taxon>Mycobacteriaceae</taxon>
        <taxon>Mycobacterium</taxon>
    </lineage>
</organism>
<comment type="caution">
    <text evidence="3">The sequence shown here is derived from an EMBL/GenBank/DDBJ whole genome shotgun (WGS) entry which is preliminary data.</text>
</comment>
<gene>
    <name evidence="3" type="primary">rnaSA</name>
    <name evidence="3" type="ORF">C1Y40_00253</name>
</gene>
<evidence type="ECO:0000256" key="1">
    <source>
        <dbReference type="ARBA" id="ARBA00022722"/>
    </source>
</evidence>
<dbReference type="Proteomes" id="UP000238296">
    <property type="component" value="Unassembled WGS sequence"/>
</dbReference>
<dbReference type="GO" id="GO:0016787">
    <property type="term" value="F:hydrolase activity"/>
    <property type="evidence" value="ECO:0007669"/>
    <property type="project" value="UniProtKB-KW"/>
</dbReference>
<dbReference type="RefSeq" id="WP_242657037.1">
    <property type="nucleotide sequence ID" value="NZ_MLQM01000003.1"/>
</dbReference>
<dbReference type="SUPFAM" id="SSF53933">
    <property type="entry name" value="Microbial ribonucleases"/>
    <property type="match status" value="1"/>
</dbReference>
<name>A0A2S8BSB8_9MYCO</name>
<keyword evidence="1" id="KW-0540">Nuclease</keyword>
<dbReference type="InterPro" id="IPR016191">
    <property type="entry name" value="Ribonuclease/ribotoxin"/>
</dbReference>
<dbReference type="GO" id="GO:0003723">
    <property type="term" value="F:RNA binding"/>
    <property type="evidence" value="ECO:0007669"/>
    <property type="project" value="InterPro"/>
</dbReference>
<dbReference type="Gene3D" id="3.10.450.30">
    <property type="entry name" value="Microbial ribonucleases"/>
    <property type="match status" value="1"/>
</dbReference>
<dbReference type="GO" id="GO:0004521">
    <property type="term" value="F:RNA endonuclease activity"/>
    <property type="evidence" value="ECO:0007669"/>
    <property type="project" value="InterPro"/>
</dbReference>
<dbReference type="InterPro" id="IPR000026">
    <property type="entry name" value="N1-like"/>
</dbReference>
<evidence type="ECO:0000313" key="3">
    <source>
        <dbReference type="EMBL" id="PQM49537.1"/>
    </source>
</evidence>
<reference evidence="3 4" key="1">
    <citation type="journal article" date="2017" name="Int. J. Syst. Evol. Microbiol.">
        <title>Mycobacterium talmoniae sp. nov., a slowly growing mycobacterium isolated from human respiratory samples.</title>
        <authorList>
            <person name="Davidson R.M."/>
            <person name="DeGroote M.A."/>
            <person name="Marola J.L."/>
            <person name="Buss S."/>
            <person name="Jones V."/>
            <person name="McNeil M.R."/>
            <person name="Freifeld A.G."/>
            <person name="Elaine Epperson L."/>
            <person name="Hasan N.A."/>
            <person name="Jackson M."/>
            <person name="Iwen P.C."/>
            <person name="Salfinger M."/>
            <person name="Strong M."/>
        </authorList>
    </citation>
    <scope>NUCLEOTIDE SEQUENCE [LARGE SCALE GENOMIC DNA]</scope>
    <source>
        <strain evidence="3 4">ATCC BAA-2683</strain>
    </source>
</reference>
<dbReference type="EMBL" id="PPEA01000041">
    <property type="protein sequence ID" value="PQM49537.1"/>
    <property type="molecule type" value="Genomic_DNA"/>
</dbReference>
<accession>A0A2S8BSB8</accession>
<evidence type="ECO:0000313" key="4">
    <source>
        <dbReference type="Proteomes" id="UP000238296"/>
    </source>
</evidence>
<proteinExistence type="predicted"/>
<evidence type="ECO:0000256" key="2">
    <source>
        <dbReference type="ARBA" id="ARBA00022801"/>
    </source>
</evidence>
<dbReference type="AlphaFoldDB" id="A0A2S8BSB8"/>
<protein>
    <submittedName>
        <fullName evidence="3">Guanyl-specific ribonuclease Sa</fullName>
        <ecNumber evidence="3">3.1.27.3</ecNumber>
    </submittedName>
</protein>
<dbReference type="Pfam" id="PF00545">
    <property type="entry name" value="Ribonuclease"/>
    <property type="match status" value="1"/>
</dbReference>